<dbReference type="Pfam" id="PF11964">
    <property type="entry name" value="SpoIIAA-like"/>
    <property type="match status" value="1"/>
</dbReference>
<dbReference type="Gene3D" id="3.40.50.10600">
    <property type="entry name" value="SpoIIaa-like domains"/>
    <property type="match status" value="1"/>
</dbReference>
<organism evidence="1 2">
    <name type="scientific">Propioniciclava soli</name>
    <dbReference type="NCBI Taxonomy" id="2775081"/>
    <lineage>
        <taxon>Bacteria</taxon>
        <taxon>Bacillati</taxon>
        <taxon>Actinomycetota</taxon>
        <taxon>Actinomycetes</taxon>
        <taxon>Propionibacteriales</taxon>
        <taxon>Propionibacteriaceae</taxon>
        <taxon>Propioniciclava</taxon>
    </lineage>
</organism>
<dbReference type="Proteomes" id="UP001434337">
    <property type="component" value="Chromosome"/>
</dbReference>
<protein>
    <submittedName>
        <fullName evidence="1">STAS/SEC14 domain-containing protein</fullName>
    </submittedName>
</protein>
<dbReference type="EMBL" id="CP115965">
    <property type="protein sequence ID" value="WZW98006.1"/>
    <property type="molecule type" value="Genomic_DNA"/>
</dbReference>
<accession>A0ABZ3C705</accession>
<sequence>MAEHDQFRISTVEGTNIIDVAYAGGLTREDEEQLHTVLDALIAEHGSVRVLARIGHIAWSRIEPAAAWLDAKGAKFLPDVEKAALVSEPGALQALTGLSAQAAPGIAWRSFGPDDEEAALAWLRS</sequence>
<evidence type="ECO:0000313" key="2">
    <source>
        <dbReference type="Proteomes" id="UP001434337"/>
    </source>
</evidence>
<reference evidence="1 2" key="1">
    <citation type="journal article" date="2023" name="Environ Microbiome">
        <title>A coral-associated actinobacterium mitigates coral bleaching under heat stress.</title>
        <authorList>
            <person name="Li J."/>
            <person name="Zou Y."/>
            <person name="Li Q."/>
            <person name="Zhang J."/>
            <person name="Bourne D.G."/>
            <person name="Lyu Y."/>
            <person name="Liu C."/>
            <person name="Zhang S."/>
        </authorList>
    </citation>
    <scope>NUCLEOTIDE SEQUENCE [LARGE SCALE GENOMIC DNA]</scope>
    <source>
        <strain evidence="1 2">SCSIO 13291</strain>
    </source>
</reference>
<dbReference type="InterPro" id="IPR036513">
    <property type="entry name" value="STAS_dom_sf"/>
</dbReference>
<dbReference type="InterPro" id="IPR021866">
    <property type="entry name" value="SpoIIAA-like"/>
</dbReference>
<name>A0ABZ3C705_9ACTN</name>
<gene>
    <name evidence="1" type="ORF">PCC79_14075</name>
</gene>
<dbReference type="SUPFAM" id="SSF52091">
    <property type="entry name" value="SpoIIaa-like"/>
    <property type="match status" value="1"/>
</dbReference>
<keyword evidence="2" id="KW-1185">Reference proteome</keyword>
<dbReference type="InterPro" id="IPR038396">
    <property type="entry name" value="SpoIIAA-like_sf"/>
</dbReference>
<dbReference type="RefSeq" id="WP_232550128.1">
    <property type="nucleotide sequence ID" value="NZ_CP115965.1"/>
</dbReference>
<evidence type="ECO:0000313" key="1">
    <source>
        <dbReference type="EMBL" id="WZW98006.1"/>
    </source>
</evidence>
<proteinExistence type="predicted"/>